<dbReference type="GO" id="GO:0005886">
    <property type="term" value="C:plasma membrane"/>
    <property type="evidence" value="ECO:0007669"/>
    <property type="project" value="UniProtKB-SubCell"/>
</dbReference>
<organism evidence="7 8">
    <name type="scientific">Hungatella hathewayi</name>
    <dbReference type="NCBI Taxonomy" id="154046"/>
    <lineage>
        <taxon>Bacteria</taxon>
        <taxon>Bacillati</taxon>
        <taxon>Bacillota</taxon>
        <taxon>Clostridia</taxon>
        <taxon>Lachnospirales</taxon>
        <taxon>Lachnospiraceae</taxon>
        <taxon>Hungatella</taxon>
    </lineage>
</organism>
<gene>
    <name evidence="7" type="primary">gsiC_2</name>
    <name evidence="7" type="ORF">ERS852407_02288</name>
</gene>
<evidence type="ECO:0000313" key="7">
    <source>
        <dbReference type="EMBL" id="CUO26593.1"/>
    </source>
</evidence>
<evidence type="ECO:0000256" key="5">
    <source>
        <dbReference type="RuleBase" id="RU363032"/>
    </source>
</evidence>
<feature type="transmembrane region" description="Helical" evidence="5">
    <location>
        <begin position="7"/>
        <end position="26"/>
    </location>
</feature>
<dbReference type="GO" id="GO:0055085">
    <property type="term" value="P:transmembrane transport"/>
    <property type="evidence" value="ECO:0007669"/>
    <property type="project" value="InterPro"/>
</dbReference>
<dbReference type="Gene3D" id="1.10.3720.10">
    <property type="entry name" value="MetI-like"/>
    <property type="match status" value="1"/>
</dbReference>
<dbReference type="Pfam" id="PF00528">
    <property type="entry name" value="BPD_transp_1"/>
    <property type="match status" value="1"/>
</dbReference>
<dbReference type="SUPFAM" id="SSF161098">
    <property type="entry name" value="MetI-like"/>
    <property type="match status" value="1"/>
</dbReference>
<keyword evidence="5" id="KW-0813">Transport</keyword>
<sequence>MRKRITLFICTFLVIYLFDFFIPRLMPGDPLLYTSSVSGEDMDTEYSKEQLDQMRAYYGLDQPLAEQLAQTVRKNLTGDLGLSIHYKKPVTTVLKERLPWSLSVMGVSLILSLVTGTALALFGMQKKRFDRAAFRILSALTEVPAYLVGLLLLFLVAAKVSWLPLSGGATAFARYETGGEKAWDLISHGFLPVLSLVIVMFPGFYFTARASFLEVMSKPYLMNARAKGLKAGRIRWSYIFRNGMTPIVVRFFLNVGTAVGGTLLIENVFAYPGLGLVMREAVRYRDYTMIQGFFLLSTVLVLTSLFLADVLNAGIDREELR</sequence>
<keyword evidence="4 5" id="KW-0472">Membrane</keyword>
<evidence type="ECO:0000256" key="4">
    <source>
        <dbReference type="ARBA" id="ARBA00023136"/>
    </source>
</evidence>
<dbReference type="RefSeq" id="WP_055655146.1">
    <property type="nucleotide sequence ID" value="NZ_CABIXC010000005.1"/>
</dbReference>
<reference evidence="7 8" key="1">
    <citation type="submission" date="2015-09" db="EMBL/GenBank/DDBJ databases">
        <authorList>
            <consortium name="Pathogen Informatics"/>
        </authorList>
    </citation>
    <scope>NUCLEOTIDE SEQUENCE [LARGE SCALE GENOMIC DNA]</scope>
    <source>
        <strain evidence="7 8">2789STDY5608850</strain>
    </source>
</reference>
<evidence type="ECO:0000256" key="3">
    <source>
        <dbReference type="ARBA" id="ARBA00022989"/>
    </source>
</evidence>
<feature type="transmembrane region" description="Helical" evidence="5">
    <location>
        <begin position="143"/>
        <end position="165"/>
    </location>
</feature>
<feature type="transmembrane region" description="Helical" evidence="5">
    <location>
        <begin position="100"/>
        <end position="122"/>
    </location>
</feature>
<proteinExistence type="inferred from homology"/>
<accession>A0A174DM66</accession>
<name>A0A174DM66_9FIRM</name>
<evidence type="ECO:0000256" key="2">
    <source>
        <dbReference type="ARBA" id="ARBA00022692"/>
    </source>
</evidence>
<dbReference type="AlphaFoldDB" id="A0A174DM66"/>
<protein>
    <submittedName>
        <fullName evidence="7">Peptide ABC transporter permease</fullName>
    </submittedName>
</protein>
<dbReference type="EMBL" id="CYZE01000005">
    <property type="protein sequence ID" value="CUO26593.1"/>
    <property type="molecule type" value="Genomic_DNA"/>
</dbReference>
<dbReference type="InterPro" id="IPR035906">
    <property type="entry name" value="MetI-like_sf"/>
</dbReference>
<dbReference type="PANTHER" id="PTHR43376:SF1">
    <property type="entry name" value="OLIGOPEPTIDE TRANSPORT SYSTEM PERMEASE PROTEIN"/>
    <property type="match status" value="1"/>
</dbReference>
<feature type="domain" description="ABC transmembrane type-1" evidence="6">
    <location>
        <begin position="98"/>
        <end position="311"/>
    </location>
</feature>
<comment type="similarity">
    <text evidence="5">Belongs to the binding-protein-dependent transport system permease family.</text>
</comment>
<evidence type="ECO:0000313" key="8">
    <source>
        <dbReference type="Proteomes" id="UP000095651"/>
    </source>
</evidence>
<dbReference type="InterPro" id="IPR000515">
    <property type="entry name" value="MetI-like"/>
</dbReference>
<keyword evidence="2 5" id="KW-0812">Transmembrane</keyword>
<evidence type="ECO:0000256" key="1">
    <source>
        <dbReference type="ARBA" id="ARBA00004141"/>
    </source>
</evidence>
<evidence type="ECO:0000259" key="6">
    <source>
        <dbReference type="PROSITE" id="PS50928"/>
    </source>
</evidence>
<feature type="transmembrane region" description="Helical" evidence="5">
    <location>
        <begin position="247"/>
        <end position="269"/>
    </location>
</feature>
<feature type="transmembrane region" description="Helical" evidence="5">
    <location>
        <begin position="185"/>
        <end position="208"/>
    </location>
</feature>
<feature type="transmembrane region" description="Helical" evidence="5">
    <location>
        <begin position="289"/>
        <end position="311"/>
    </location>
</feature>
<dbReference type="PANTHER" id="PTHR43376">
    <property type="entry name" value="OLIGOPEPTIDE TRANSPORT SYSTEM PERMEASE PROTEIN"/>
    <property type="match status" value="1"/>
</dbReference>
<keyword evidence="3 5" id="KW-1133">Transmembrane helix</keyword>
<dbReference type="PROSITE" id="PS50928">
    <property type="entry name" value="ABC_TM1"/>
    <property type="match status" value="1"/>
</dbReference>
<dbReference type="Proteomes" id="UP000095651">
    <property type="component" value="Unassembled WGS sequence"/>
</dbReference>
<comment type="subcellular location">
    <subcellularLocation>
        <location evidence="5">Cell membrane</location>
        <topology evidence="5">Multi-pass membrane protein</topology>
    </subcellularLocation>
    <subcellularLocation>
        <location evidence="1">Membrane</location>
        <topology evidence="1">Multi-pass membrane protein</topology>
    </subcellularLocation>
</comment>